<comment type="similarity">
    <text evidence="1">Belongs to the OPI10 family.</text>
</comment>
<accession>A0A9N8EK31</accession>
<dbReference type="GO" id="GO:0005829">
    <property type="term" value="C:cytosol"/>
    <property type="evidence" value="ECO:0007669"/>
    <property type="project" value="TreeGrafter"/>
</dbReference>
<evidence type="ECO:0000256" key="1">
    <source>
        <dbReference type="ARBA" id="ARBA00006623"/>
    </source>
</evidence>
<organism evidence="4 5">
    <name type="scientific">Seminavis robusta</name>
    <dbReference type="NCBI Taxonomy" id="568900"/>
    <lineage>
        <taxon>Eukaryota</taxon>
        <taxon>Sar</taxon>
        <taxon>Stramenopiles</taxon>
        <taxon>Ochrophyta</taxon>
        <taxon>Bacillariophyta</taxon>
        <taxon>Bacillariophyceae</taxon>
        <taxon>Bacillariophycidae</taxon>
        <taxon>Naviculales</taxon>
        <taxon>Naviculaceae</taxon>
        <taxon>Seminavis</taxon>
    </lineage>
</organism>
<proteinExistence type="inferred from homology"/>
<protein>
    <submittedName>
        <fullName evidence="4">Chromosome 11 open reading frame 73</fullName>
    </submittedName>
</protein>
<dbReference type="InterPro" id="IPR008493">
    <property type="entry name" value="Hikeshi-like_N"/>
</dbReference>
<dbReference type="AlphaFoldDB" id="A0A9N8EK31"/>
<evidence type="ECO:0000259" key="2">
    <source>
        <dbReference type="Pfam" id="PF05603"/>
    </source>
</evidence>
<dbReference type="GO" id="GO:0005634">
    <property type="term" value="C:nucleus"/>
    <property type="evidence" value="ECO:0007669"/>
    <property type="project" value="TreeGrafter"/>
</dbReference>
<dbReference type="EMBL" id="CAICTM010001086">
    <property type="protein sequence ID" value="CAB9520279.1"/>
    <property type="molecule type" value="Genomic_DNA"/>
</dbReference>
<gene>
    <name evidence="4" type="ORF">SEMRO_1088_G239990.1</name>
</gene>
<dbReference type="OrthoDB" id="10248398at2759"/>
<feature type="domain" description="Hikeshi-like C-terminal" evidence="3">
    <location>
        <begin position="172"/>
        <end position="222"/>
    </location>
</feature>
<evidence type="ECO:0000313" key="5">
    <source>
        <dbReference type="Proteomes" id="UP001153069"/>
    </source>
</evidence>
<sequence>MDVDFSSEQGFKPPAVANDNMPTPLCGFFVPGGPVRSDFVPMDPTGIKRTLQLSSPGDLPSPLASVTELACFLWPNVILPEGQGLSIYWQISGLPDPSSTAPPPSTGFELLGALVPGTQSSQVFRTGWSEHEQLLDIMSRNIPVVVTIGIGVEPLTSIHNIRPVDRLENRMVVAQKIAKDLFKYMQSFDTGGSYGQMMVPTNIFDRWMKRFEARFRRDPNFFLKASDDD</sequence>
<dbReference type="GO" id="GO:0006606">
    <property type="term" value="P:protein import into nucleus"/>
    <property type="evidence" value="ECO:0007669"/>
    <property type="project" value="TreeGrafter"/>
</dbReference>
<dbReference type="PANTHER" id="PTHR12925">
    <property type="entry name" value="HIKESHI FAMILY MEMBER"/>
    <property type="match status" value="1"/>
</dbReference>
<dbReference type="Pfam" id="PF05603">
    <property type="entry name" value="Hikeshi-like_N"/>
    <property type="match status" value="1"/>
</dbReference>
<dbReference type="InterPro" id="IPR048364">
    <property type="entry name" value="Hikeshi-like_C"/>
</dbReference>
<dbReference type="Proteomes" id="UP001153069">
    <property type="component" value="Unassembled WGS sequence"/>
</dbReference>
<reference evidence="4" key="1">
    <citation type="submission" date="2020-06" db="EMBL/GenBank/DDBJ databases">
        <authorList>
            <consortium name="Plant Systems Biology data submission"/>
        </authorList>
    </citation>
    <scope>NUCLEOTIDE SEQUENCE</scope>
    <source>
        <strain evidence="4">D6</strain>
    </source>
</reference>
<dbReference type="InterPro" id="IPR031318">
    <property type="entry name" value="OPI10"/>
</dbReference>
<dbReference type="Pfam" id="PF21057">
    <property type="entry name" value="Hikeshi-like_C"/>
    <property type="match status" value="1"/>
</dbReference>
<keyword evidence="5" id="KW-1185">Reference proteome</keyword>
<dbReference type="GO" id="GO:0061608">
    <property type="term" value="F:nuclear import signal receptor activity"/>
    <property type="evidence" value="ECO:0007669"/>
    <property type="project" value="TreeGrafter"/>
</dbReference>
<feature type="domain" description="Hikeshi-like N-terminal" evidence="2">
    <location>
        <begin position="30"/>
        <end position="159"/>
    </location>
</feature>
<dbReference type="PANTHER" id="PTHR12925:SF0">
    <property type="entry name" value="PROTEIN HIKESHI"/>
    <property type="match status" value="1"/>
</dbReference>
<comment type="caution">
    <text evidence="4">The sequence shown here is derived from an EMBL/GenBank/DDBJ whole genome shotgun (WGS) entry which is preliminary data.</text>
</comment>
<evidence type="ECO:0000313" key="4">
    <source>
        <dbReference type="EMBL" id="CAB9520279.1"/>
    </source>
</evidence>
<name>A0A9N8EK31_9STRA</name>
<evidence type="ECO:0000259" key="3">
    <source>
        <dbReference type="Pfam" id="PF21057"/>
    </source>
</evidence>